<dbReference type="InterPro" id="IPR033479">
    <property type="entry name" value="dCache_1"/>
</dbReference>
<dbReference type="RefSeq" id="WP_014296613.1">
    <property type="nucleotide sequence ID" value="NC_016751.1"/>
</dbReference>
<dbReference type="AlphaFoldDB" id="H2J850"/>
<comment type="subcellular location">
    <subcellularLocation>
        <location evidence="1">Cell membrane</location>
        <topology evidence="1">Multi-pass membrane protein</topology>
    </subcellularLocation>
</comment>
<dbReference type="GO" id="GO:0005886">
    <property type="term" value="C:plasma membrane"/>
    <property type="evidence" value="ECO:0007669"/>
    <property type="project" value="UniProtKB-SubCell"/>
</dbReference>
<dbReference type="eggNOG" id="COG2206">
    <property type="taxonomic scope" value="Bacteria"/>
</dbReference>
<dbReference type="PANTHER" id="PTHR45228:SF8">
    <property type="entry name" value="TWO-COMPONENT RESPONSE REGULATOR-RELATED"/>
    <property type="match status" value="1"/>
</dbReference>
<dbReference type="Gene3D" id="1.10.3210.10">
    <property type="entry name" value="Hypothetical protein af1432"/>
    <property type="match status" value="1"/>
</dbReference>
<evidence type="ECO:0000256" key="6">
    <source>
        <dbReference type="SAM" id="Phobius"/>
    </source>
</evidence>
<protein>
    <submittedName>
        <fullName evidence="8">HD-GYP domain-containing protein</fullName>
    </submittedName>
</protein>
<dbReference type="PANTHER" id="PTHR45228">
    <property type="entry name" value="CYCLIC DI-GMP PHOSPHODIESTERASE TM_0186-RELATED"/>
    <property type="match status" value="1"/>
</dbReference>
<feature type="domain" description="HD-GYP" evidence="7">
    <location>
        <begin position="530"/>
        <end position="725"/>
    </location>
</feature>
<evidence type="ECO:0000313" key="8">
    <source>
        <dbReference type="EMBL" id="AEX85541.1"/>
    </source>
</evidence>
<dbReference type="InterPro" id="IPR037522">
    <property type="entry name" value="HD_GYP_dom"/>
</dbReference>
<dbReference type="KEGG" id="mpz:Marpi_1129"/>
<dbReference type="SMART" id="SM00471">
    <property type="entry name" value="HDc"/>
    <property type="match status" value="1"/>
</dbReference>
<evidence type="ECO:0000256" key="2">
    <source>
        <dbReference type="ARBA" id="ARBA00022475"/>
    </source>
</evidence>
<accession>H2J850</accession>
<dbReference type="OrthoDB" id="39123at2"/>
<sequence length="735" mass="85430">MKTLERSFIKLVTIYYLIPFLLIALYLSINTYNKDISFKTTVIETKINNLKGVIELVLESKMTIIDNLAENIKEGASDIKTILNGTYIINSPDLRLIYFVDNKGNLTVAPQIEIPENFDFKKTKWYQTALKEGFSLTTSFEDPEKTKMVVTLSKAIYDDNNNFLGIISLDMTSEKMKKILQKFDLYKDENLYIINTTGDVIFNNVDKKLKFDIDFKTLPDDTKIINSNGKKMYYTNIKNRLFVIYVFDNVAIIKNALIKSVAYFIVFLSFVLIGSYFIQKHLKKNIVIPLESLSNTMQGFVKDINKKKFGGFRLPKTDIQEINDIIVSFRTLSSTIIATTTNMNLLNDQLKRIYKVTQDVNRFFFKFIDIIISLDKKDLTIEEFFESTLEILISQIKEAKYGSISILQGNKWKYIAAVGHDIEKLNELNLENSIDLHFEEKVNIIRYNEMFEYNKKILNEEEFKKLKEATKPFKEAMTYIGNLECCKLMISVEIPEEEKIRFSAESREIFTAFIVLSKIFIEQKFEIEKIEKIYFKFAQKLASIAEGHDDVTGKHIFRVGKISAFIAKKMGFDDKTVELFEKYAPLHDIGKIYVPHEILNKEGKLTDEEFEEMKKHTIYAKKLLDDDKQFKFALNIALYHHENCDGSGYPYGLKCEEIPIEAAIVKVVDVYDALRAKRPYKRAFSHKEVMKIITQGDNRTNPTDFHKEVLKVFIENEKEIEKLWDEINNSGGEEV</sequence>
<dbReference type="InterPro" id="IPR003607">
    <property type="entry name" value="HD/PDEase_dom"/>
</dbReference>
<feature type="transmembrane region" description="Helical" evidence="6">
    <location>
        <begin position="12"/>
        <end position="29"/>
    </location>
</feature>
<organism evidence="8 9">
    <name type="scientific">Marinitoga piezophila (strain DSM 14283 / JCM 11233 / KA3)</name>
    <dbReference type="NCBI Taxonomy" id="443254"/>
    <lineage>
        <taxon>Bacteria</taxon>
        <taxon>Thermotogati</taxon>
        <taxon>Thermotogota</taxon>
        <taxon>Thermotogae</taxon>
        <taxon>Petrotogales</taxon>
        <taxon>Petrotogaceae</taxon>
        <taxon>Marinitoga</taxon>
    </lineage>
</organism>
<dbReference type="SUPFAM" id="SSF109604">
    <property type="entry name" value="HD-domain/PDEase-like"/>
    <property type="match status" value="1"/>
</dbReference>
<evidence type="ECO:0000256" key="1">
    <source>
        <dbReference type="ARBA" id="ARBA00004651"/>
    </source>
</evidence>
<evidence type="ECO:0000256" key="5">
    <source>
        <dbReference type="ARBA" id="ARBA00023136"/>
    </source>
</evidence>
<dbReference type="STRING" id="443254.Marpi_1129"/>
<keyword evidence="2" id="KW-1003">Cell membrane</keyword>
<reference evidence="9" key="2">
    <citation type="submission" date="2012-01" db="EMBL/GenBank/DDBJ databases">
        <title>Complete sequence of chromosome of Marinitoga piezophila KA3.</title>
        <authorList>
            <person name="Lucas S."/>
            <person name="Han J."/>
            <person name="Lapidus A."/>
            <person name="Cheng J.-F."/>
            <person name="Goodwin L."/>
            <person name="Pitluck S."/>
            <person name="Peters L."/>
            <person name="Mikhailova N."/>
            <person name="Teshima H."/>
            <person name="Detter J.C."/>
            <person name="Han C."/>
            <person name="Tapia R."/>
            <person name="Land M."/>
            <person name="Hauser L."/>
            <person name="Kyrpides N."/>
            <person name="Ivanova N."/>
            <person name="Pagani I."/>
            <person name="Jebbar M."/>
            <person name="Vannier P."/>
            <person name="Oger P."/>
            <person name="Cario A."/>
            <person name="Bartlett D."/>
            <person name="Noll K.M."/>
            <person name="Woyke T."/>
        </authorList>
    </citation>
    <scope>NUCLEOTIDE SEQUENCE [LARGE SCALE GENOMIC DNA]</scope>
    <source>
        <strain evidence="9">DSM 14283 / JCM 11233 / KA3</strain>
    </source>
</reference>
<feature type="transmembrane region" description="Helical" evidence="6">
    <location>
        <begin position="261"/>
        <end position="278"/>
    </location>
</feature>
<evidence type="ECO:0000256" key="3">
    <source>
        <dbReference type="ARBA" id="ARBA00022692"/>
    </source>
</evidence>
<name>H2J850_MARPK</name>
<dbReference type="CDD" id="cd00077">
    <property type="entry name" value="HDc"/>
    <property type="match status" value="1"/>
</dbReference>
<keyword evidence="9" id="KW-1185">Reference proteome</keyword>
<evidence type="ECO:0000256" key="4">
    <source>
        <dbReference type="ARBA" id="ARBA00022989"/>
    </source>
</evidence>
<keyword evidence="4 6" id="KW-1133">Transmembrane helix</keyword>
<evidence type="ECO:0000259" key="7">
    <source>
        <dbReference type="PROSITE" id="PS51832"/>
    </source>
</evidence>
<dbReference type="Proteomes" id="UP000007161">
    <property type="component" value="Chromosome"/>
</dbReference>
<dbReference type="SUPFAM" id="SSF103190">
    <property type="entry name" value="Sensory domain-like"/>
    <property type="match status" value="1"/>
</dbReference>
<dbReference type="Gene3D" id="3.30.450.20">
    <property type="entry name" value="PAS domain"/>
    <property type="match status" value="2"/>
</dbReference>
<dbReference type="HOGENOM" id="CLU_377143_0_0_0"/>
<keyword evidence="5 6" id="KW-0472">Membrane</keyword>
<reference evidence="8 9" key="1">
    <citation type="journal article" date="2012" name="J. Bacteriol.">
        <title>Complete Genome Sequence of the Thermophilic, Piezophilic, Heterotrophic Bacterium Marinitoga piezophila KA3.</title>
        <authorList>
            <person name="Lucas S."/>
            <person name="Han J."/>
            <person name="Lapidus A."/>
            <person name="Cheng J.F."/>
            <person name="Goodwin L.A."/>
            <person name="Pitluck S."/>
            <person name="Peters L."/>
            <person name="Mikhailova N."/>
            <person name="Teshima H."/>
            <person name="Detter J.C."/>
            <person name="Han C."/>
            <person name="Tapia R."/>
            <person name="Land M."/>
            <person name="Hauser L."/>
            <person name="Kyrpides N.C."/>
            <person name="Ivanova N."/>
            <person name="Pagani I."/>
            <person name="Vannier P."/>
            <person name="Oger P."/>
            <person name="Bartlett D.H."/>
            <person name="Noll K.M."/>
            <person name="Woyke T."/>
            <person name="Jebbar M."/>
        </authorList>
    </citation>
    <scope>NUCLEOTIDE SEQUENCE [LARGE SCALE GENOMIC DNA]</scope>
    <source>
        <strain evidence="9">DSM 14283 / JCM 11233 / KA3</strain>
    </source>
</reference>
<evidence type="ECO:0000313" key="9">
    <source>
        <dbReference type="Proteomes" id="UP000007161"/>
    </source>
</evidence>
<dbReference type="Pfam" id="PF13487">
    <property type="entry name" value="HD_5"/>
    <property type="match status" value="1"/>
</dbReference>
<dbReference type="CDD" id="cd18773">
    <property type="entry name" value="PDC1_HK_sensor"/>
    <property type="match status" value="1"/>
</dbReference>
<gene>
    <name evidence="8" type="ordered locus">Marpi_1129</name>
</gene>
<keyword evidence="3 6" id="KW-0812">Transmembrane</keyword>
<dbReference type="InterPro" id="IPR052020">
    <property type="entry name" value="Cyclic_di-GMP/3'3'-cGAMP_PDE"/>
</dbReference>
<dbReference type="InterPro" id="IPR029151">
    <property type="entry name" value="Sensor-like_sf"/>
</dbReference>
<dbReference type="EMBL" id="CP003257">
    <property type="protein sequence ID" value="AEX85541.1"/>
    <property type="molecule type" value="Genomic_DNA"/>
</dbReference>
<dbReference type="Pfam" id="PF02743">
    <property type="entry name" value="dCache_1"/>
    <property type="match status" value="1"/>
</dbReference>
<dbReference type="PROSITE" id="PS51832">
    <property type="entry name" value="HD_GYP"/>
    <property type="match status" value="1"/>
</dbReference>
<proteinExistence type="predicted"/>